<reference evidence="10 11" key="1">
    <citation type="submission" date="2014-07" db="EMBL/GenBank/DDBJ databases">
        <title>Complete genome sequence of a moderately halophilic bacterium Terribacillus aidingensis MP602, isolated from Cryptomeria fortunei in Tianmu mountain in China.</title>
        <authorList>
            <person name="Wang Y."/>
            <person name="Lu P."/>
            <person name="Zhang L."/>
        </authorList>
    </citation>
    <scope>NUCLEOTIDE SEQUENCE [LARGE SCALE GENOMIC DNA]</scope>
    <source>
        <strain evidence="10 11">MP602</strain>
    </source>
</reference>
<evidence type="ECO:0000256" key="6">
    <source>
        <dbReference type="RuleBase" id="RU004355"/>
    </source>
</evidence>
<accession>A0A075LJ57</accession>
<dbReference type="Pfam" id="PF13742">
    <property type="entry name" value="tRNA_anti_2"/>
    <property type="match status" value="1"/>
</dbReference>
<dbReference type="Pfam" id="PF02601">
    <property type="entry name" value="Exonuc_VII_L"/>
    <property type="match status" value="1"/>
</dbReference>
<comment type="subcellular location">
    <subcellularLocation>
        <location evidence="5 6">Cytoplasm</location>
    </subcellularLocation>
</comment>
<dbReference type="Proteomes" id="UP000027980">
    <property type="component" value="Chromosome"/>
</dbReference>
<dbReference type="InterPro" id="IPR025824">
    <property type="entry name" value="OB-fold_nuc-bd_dom"/>
</dbReference>
<dbReference type="InterPro" id="IPR020579">
    <property type="entry name" value="Exonuc_VII_lsu_C"/>
</dbReference>
<evidence type="ECO:0000256" key="3">
    <source>
        <dbReference type="ARBA" id="ARBA00022801"/>
    </source>
</evidence>
<evidence type="ECO:0000256" key="1">
    <source>
        <dbReference type="ARBA" id="ARBA00022490"/>
    </source>
</evidence>
<dbReference type="EC" id="3.1.11.6" evidence="5"/>
<protein>
    <recommendedName>
        <fullName evidence="5">Exodeoxyribonuclease 7 large subunit</fullName>
        <ecNumber evidence="5">3.1.11.6</ecNumber>
    </recommendedName>
    <alternativeName>
        <fullName evidence="5">Exodeoxyribonuclease VII large subunit</fullName>
        <shortName evidence="5">Exonuclease VII large subunit</shortName>
    </alternativeName>
</protein>
<dbReference type="InterPro" id="IPR003753">
    <property type="entry name" value="Exonuc_VII_L"/>
</dbReference>
<keyword evidence="4 5" id="KW-0269">Exonuclease</keyword>
<dbReference type="PANTHER" id="PTHR30008:SF0">
    <property type="entry name" value="EXODEOXYRIBONUCLEASE 7 LARGE SUBUNIT"/>
    <property type="match status" value="1"/>
</dbReference>
<comment type="function">
    <text evidence="5">Bidirectionally degrades single-stranded DNA into large acid-insoluble oligonucleotides, which are then degraded further into small acid-soluble oligonucleotides.</text>
</comment>
<evidence type="ECO:0000256" key="7">
    <source>
        <dbReference type="SAM" id="Coils"/>
    </source>
</evidence>
<keyword evidence="1 5" id="KW-0963">Cytoplasm</keyword>
<dbReference type="GO" id="GO:0009318">
    <property type="term" value="C:exodeoxyribonuclease VII complex"/>
    <property type="evidence" value="ECO:0007669"/>
    <property type="project" value="UniProtKB-UniRule"/>
</dbReference>
<evidence type="ECO:0000256" key="5">
    <source>
        <dbReference type="HAMAP-Rule" id="MF_00378"/>
    </source>
</evidence>
<name>A0A075LJ57_9BACI</name>
<dbReference type="EMBL" id="CP008876">
    <property type="protein sequence ID" value="AIF66755.1"/>
    <property type="molecule type" value="Genomic_DNA"/>
</dbReference>
<sequence length="448" mass="50964">MSDDRYLTVTALSRYMKRKLETDKHLKDIWLRAEISNFKHHSRGHMYMTLKDDGARIQSVMFASQNKGMKFVPENGMTVLIRGEIGLYEPQGQYQLYIQHMEPDGVGALYQAYEQLKEKLEREGLFSATHKKPLPEYPEHIGVITSPTGAAVRDILTTIKRRYPIVKVTVLPVSVQGDRSAPSLVQALSYAEEHDFDVLIIGRGGGSIEELWSFNEEIVARAIHRVSIPIISAVGHETDFTISDFVADVRAATPTGAAELAVPAREELLHRLVQLSNRMHYVVRQGYNQEANRLAKLRGSYAFRYPEQLLRQKEIELDKLSDRLSRAGTTAVSARQQQFTTLVNRLSLVHPGKQVQNYDQQLTALQARLKQAMDKKHEREQQKFLHQINKLSLLNPLETMKRGYSISYKQDTLLKSVDQVTKGDDVQIHLEDGTIDCIVKEVKEDTNG</sequence>
<keyword evidence="2 5" id="KW-0540">Nuclease</keyword>
<feature type="domain" description="Exonuclease VII large subunit C-terminal" evidence="8">
    <location>
        <begin position="125"/>
        <end position="437"/>
    </location>
</feature>
<evidence type="ECO:0000259" key="9">
    <source>
        <dbReference type="Pfam" id="PF13742"/>
    </source>
</evidence>
<comment type="subunit">
    <text evidence="5">Heterooligomer composed of large and small subunits.</text>
</comment>
<feature type="domain" description="OB-fold nucleic acid binding" evidence="9">
    <location>
        <begin position="7"/>
        <end position="102"/>
    </location>
</feature>
<dbReference type="OrthoDB" id="9802795at2"/>
<evidence type="ECO:0000256" key="2">
    <source>
        <dbReference type="ARBA" id="ARBA00022722"/>
    </source>
</evidence>
<dbReference type="NCBIfam" id="TIGR00237">
    <property type="entry name" value="xseA"/>
    <property type="match status" value="1"/>
</dbReference>
<keyword evidence="7" id="KW-0175">Coiled coil</keyword>
<dbReference type="KEGG" id="tap:GZ22_08960"/>
<dbReference type="PANTHER" id="PTHR30008">
    <property type="entry name" value="EXODEOXYRIBONUCLEASE 7 LARGE SUBUNIT"/>
    <property type="match status" value="1"/>
</dbReference>
<comment type="similarity">
    <text evidence="5 6">Belongs to the XseA family.</text>
</comment>
<evidence type="ECO:0000256" key="4">
    <source>
        <dbReference type="ARBA" id="ARBA00022839"/>
    </source>
</evidence>
<dbReference type="GO" id="GO:0006308">
    <property type="term" value="P:DNA catabolic process"/>
    <property type="evidence" value="ECO:0007669"/>
    <property type="project" value="UniProtKB-UniRule"/>
</dbReference>
<dbReference type="CDD" id="cd04489">
    <property type="entry name" value="ExoVII_LU_OBF"/>
    <property type="match status" value="1"/>
</dbReference>
<dbReference type="GO" id="GO:0005737">
    <property type="term" value="C:cytoplasm"/>
    <property type="evidence" value="ECO:0007669"/>
    <property type="project" value="UniProtKB-SubCell"/>
</dbReference>
<evidence type="ECO:0000259" key="8">
    <source>
        <dbReference type="Pfam" id="PF02601"/>
    </source>
</evidence>
<evidence type="ECO:0000313" key="10">
    <source>
        <dbReference type="EMBL" id="AIF66755.1"/>
    </source>
</evidence>
<evidence type="ECO:0000313" key="11">
    <source>
        <dbReference type="Proteomes" id="UP000027980"/>
    </source>
</evidence>
<organism evidence="10 11">
    <name type="scientific">Terribacillus saccharophilus</name>
    <dbReference type="NCBI Taxonomy" id="361277"/>
    <lineage>
        <taxon>Bacteria</taxon>
        <taxon>Bacillati</taxon>
        <taxon>Bacillota</taxon>
        <taxon>Bacilli</taxon>
        <taxon>Bacillales</taxon>
        <taxon>Bacillaceae</taxon>
        <taxon>Terribacillus</taxon>
    </lineage>
</organism>
<dbReference type="HOGENOM" id="CLU_023625_3_1_9"/>
<dbReference type="GO" id="GO:0003676">
    <property type="term" value="F:nucleic acid binding"/>
    <property type="evidence" value="ECO:0007669"/>
    <property type="project" value="InterPro"/>
</dbReference>
<gene>
    <name evidence="5" type="primary">xseA</name>
    <name evidence="10" type="ORF">GZ22_08960</name>
</gene>
<dbReference type="GeneID" id="34220749"/>
<dbReference type="HAMAP" id="MF_00378">
    <property type="entry name" value="Exonuc_7_L"/>
    <property type="match status" value="1"/>
</dbReference>
<comment type="catalytic activity">
    <reaction evidence="5 6">
        <text>Exonucleolytic cleavage in either 5'- to 3'- or 3'- to 5'-direction to yield nucleoside 5'-phosphates.</text>
        <dbReference type="EC" id="3.1.11.6"/>
    </reaction>
</comment>
<dbReference type="RefSeq" id="WP_038561186.1">
    <property type="nucleotide sequence ID" value="NZ_CP008876.1"/>
</dbReference>
<feature type="coiled-coil region" evidence="7">
    <location>
        <begin position="355"/>
        <end position="382"/>
    </location>
</feature>
<dbReference type="GO" id="GO:0008855">
    <property type="term" value="F:exodeoxyribonuclease VII activity"/>
    <property type="evidence" value="ECO:0007669"/>
    <property type="project" value="UniProtKB-UniRule"/>
</dbReference>
<dbReference type="AlphaFoldDB" id="A0A075LJ57"/>
<proteinExistence type="inferred from homology"/>
<keyword evidence="3 5" id="KW-0378">Hydrolase</keyword>